<organism evidence="1 2">
    <name type="scientific">Candidatus Avichristensenella intestinipullorum</name>
    <dbReference type="NCBI Taxonomy" id="2840693"/>
    <lineage>
        <taxon>Bacteria</taxon>
        <taxon>Bacillati</taxon>
        <taxon>Bacillota</taxon>
        <taxon>Clostridia</taxon>
        <taxon>Candidatus Avichristensenella</taxon>
    </lineage>
</organism>
<dbReference type="AlphaFoldDB" id="A0A9D1CJ24"/>
<evidence type="ECO:0008006" key="3">
    <source>
        <dbReference type="Google" id="ProtNLM"/>
    </source>
</evidence>
<evidence type="ECO:0000313" key="1">
    <source>
        <dbReference type="EMBL" id="HIQ63350.1"/>
    </source>
</evidence>
<proteinExistence type="predicted"/>
<name>A0A9D1CJ24_9FIRM</name>
<sequence length="63" mass="6609">MQASAAPGTVCVWVPKSGARYHQTSDCSGMQNPAQVTLEEALAQGYTPCQRCQPPAEAAQASE</sequence>
<comment type="caution">
    <text evidence="1">The sequence shown here is derived from an EMBL/GenBank/DDBJ whole genome shotgun (WGS) entry which is preliminary data.</text>
</comment>
<protein>
    <recommendedName>
        <fullName evidence="3">Ada DNA repair metal-binding domain-containing protein</fullName>
    </recommendedName>
</protein>
<dbReference type="EMBL" id="DVFI01000099">
    <property type="protein sequence ID" value="HIQ63350.1"/>
    <property type="molecule type" value="Genomic_DNA"/>
</dbReference>
<reference evidence="1" key="2">
    <citation type="journal article" date="2021" name="PeerJ">
        <title>Extensive microbial diversity within the chicken gut microbiome revealed by metagenomics and culture.</title>
        <authorList>
            <person name="Gilroy R."/>
            <person name="Ravi A."/>
            <person name="Getino M."/>
            <person name="Pursley I."/>
            <person name="Horton D.L."/>
            <person name="Alikhan N.F."/>
            <person name="Baker D."/>
            <person name="Gharbi K."/>
            <person name="Hall N."/>
            <person name="Watson M."/>
            <person name="Adriaenssens E.M."/>
            <person name="Foster-Nyarko E."/>
            <person name="Jarju S."/>
            <person name="Secka A."/>
            <person name="Antonio M."/>
            <person name="Oren A."/>
            <person name="Chaudhuri R.R."/>
            <person name="La Ragione R."/>
            <person name="Hildebrand F."/>
            <person name="Pallen M.J."/>
        </authorList>
    </citation>
    <scope>NUCLEOTIDE SEQUENCE</scope>
    <source>
        <strain evidence="1">ChiHile30-977</strain>
    </source>
</reference>
<accession>A0A9D1CJ24</accession>
<dbReference type="InterPro" id="IPR035451">
    <property type="entry name" value="Ada-like_dom_sf"/>
</dbReference>
<reference evidence="1" key="1">
    <citation type="submission" date="2020-10" db="EMBL/GenBank/DDBJ databases">
        <authorList>
            <person name="Gilroy R."/>
        </authorList>
    </citation>
    <scope>NUCLEOTIDE SEQUENCE</scope>
    <source>
        <strain evidence="1">ChiHile30-977</strain>
    </source>
</reference>
<evidence type="ECO:0000313" key="2">
    <source>
        <dbReference type="Proteomes" id="UP000886819"/>
    </source>
</evidence>
<dbReference type="SUPFAM" id="SSF57884">
    <property type="entry name" value="Ada DNA repair protein, N-terminal domain (N-Ada 10)"/>
    <property type="match status" value="1"/>
</dbReference>
<gene>
    <name evidence="1" type="ORF">IAA66_07150</name>
</gene>
<dbReference type="Proteomes" id="UP000886819">
    <property type="component" value="Unassembled WGS sequence"/>
</dbReference>